<dbReference type="eggNOG" id="COG0607">
    <property type="taxonomic scope" value="Bacteria"/>
</dbReference>
<dbReference type="PROSITE" id="PS50206">
    <property type="entry name" value="RHODANESE_3"/>
    <property type="match status" value="1"/>
</dbReference>
<dbReference type="Gene3D" id="3.40.250.10">
    <property type="entry name" value="Rhodanese-like domain"/>
    <property type="match status" value="1"/>
</dbReference>
<dbReference type="InterPro" id="IPR050229">
    <property type="entry name" value="GlpE_sulfurtransferase"/>
</dbReference>
<dbReference type="STRING" id="760192.Halhy_1964"/>
<reference evidence="2 3" key="1">
    <citation type="journal article" date="2011" name="Stand. Genomic Sci.">
        <title>Complete genome sequence of Haliscomenobacter hydrossis type strain (O).</title>
        <authorList>
            <consortium name="US DOE Joint Genome Institute (JGI-PGF)"/>
            <person name="Daligault H."/>
            <person name="Lapidus A."/>
            <person name="Zeytun A."/>
            <person name="Nolan M."/>
            <person name="Lucas S."/>
            <person name="Del Rio T.G."/>
            <person name="Tice H."/>
            <person name="Cheng J.F."/>
            <person name="Tapia R."/>
            <person name="Han C."/>
            <person name="Goodwin L."/>
            <person name="Pitluck S."/>
            <person name="Liolios K."/>
            <person name="Pagani I."/>
            <person name="Ivanova N."/>
            <person name="Huntemann M."/>
            <person name="Mavromatis K."/>
            <person name="Mikhailova N."/>
            <person name="Pati A."/>
            <person name="Chen A."/>
            <person name="Palaniappan K."/>
            <person name="Land M."/>
            <person name="Hauser L."/>
            <person name="Brambilla E.M."/>
            <person name="Rohde M."/>
            <person name="Verbarg S."/>
            <person name="Goker M."/>
            <person name="Bristow J."/>
            <person name="Eisen J.A."/>
            <person name="Markowitz V."/>
            <person name="Hugenholtz P."/>
            <person name="Kyrpides N.C."/>
            <person name="Klenk H.P."/>
            <person name="Woyke T."/>
        </authorList>
    </citation>
    <scope>NUCLEOTIDE SEQUENCE [LARGE SCALE GENOMIC DNA]</scope>
    <source>
        <strain evidence="3">ATCC 27775 / DSM 1100 / LMG 10767 / O</strain>
    </source>
</reference>
<dbReference type="Pfam" id="PF00581">
    <property type="entry name" value="Rhodanese"/>
    <property type="match status" value="1"/>
</dbReference>
<organism evidence="2 3">
    <name type="scientific">Haliscomenobacter hydrossis (strain ATCC 27775 / DSM 1100 / LMG 10767 / O)</name>
    <dbReference type="NCBI Taxonomy" id="760192"/>
    <lineage>
        <taxon>Bacteria</taxon>
        <taxon>Pseudomonadati</taxon>
        <taxon>Bacteroidota</taxon>
        <taxon>Saprospiria</taxon>
        <taxon>Saprospirales</taxon>
        <taxon>Haliscomenobacteraceae</taxon>
        <taxon>Haliscomenobacter</taxon>
    </lineage>
</organism>
<protein>
    <submittedName>
        <fullName evidence="2">Rhodanese-like protein</fullName>
    </submittedName>
</protein>
<dbReference type="SUPFAM" id="SSF52821">
    <property type="entry name" value="Rhodanese/Cell cycle control phosphatase"/>
    <property type="match status" value="1"/>
</dbReference>
<accession>F4L6K6</accession>
<evidence type="ECO:0000313" key="3">
    <source>
        <dbReference type="Proteomes" id="UP000008461"/>
    </source>
</evidence>
<feature type="domain" description="Rhodanese" evidence="1">
    <location>
        <begin position="32"/>
        <end position="114"/>
    </location>
</feature>
<dbReference type="InterPro" id="IPR001763">
    <property type="entry name" value="Rhodanese-like_dom"/>
</dbReference>
<dbReference type="AlphaFoldDB" id="F4L6K6"/>
<gene>
    <name evidence="2" type="ordered locus">Halhy_1964</name>
</gene>
<dbReference type="KEGG" id="hhy:Halhy_1964"/>
<dbReference type="CDD" id="cd00158">
    <property type="entry name" value="RHOD"/>
    <property type="match status" value="1"/>
</dbReference>
<dbReference type="HOGENOM" id="CLU_089574_1_6_10"/>
<keyword evidence="3" id="KW-1185">Reference proteome</keyword>
<dbReference type="RefSeq" id="WP_013764402.1">
    <property type="nucleotide sequence ID" value="NC_015510.1"/>
</dbReference>
<dbReference type="OrthoDB" id="9808735at2"/>
<dbReference type="PANTHER" id="PTHR43031:SF16">
    <property type="entry name" value="OXIDOREDUCTASE"/>
    <property type="match status" value="1"/>
</dbReference>
<name>F4L6K6_HALH1</name>
<reference key="2">
    <citation type="submission" date="2011-04" db="EMBL/GenBank/DDBJ databases">
        <title>Complete sequence of chromosome of Haliscomenobacter hydrossis DSM 1100.</title>
        <authorList>
            <consortium name="US DOE Joint Genome Institute (JGI-PGF)"/>
            <person name="Lucas S."/>
            <person name="Han J."/>
            <person name="Lapidus A."/>
            <person name="Bruce D."/>
            <person name="Goodwin L."/>
            <person name="Pitluck S."/>
            <person name="Peters L."/>
            <person name="Kyrpides N."/>
            <person name="Mavromatis K."/>
            <person name="Ivanova N."/>
            <person name="Ovchinnikova G."/>
            <person name="Pagani I."/>
            <person name="Daligault H."/>
            <person name="Detter J.C."/>
            <person name="Han C."/>
            <person name="Land M."/>
            <person name="Hauser L."/>
            <person name="Markowitz V."/>
            <person name="Cheng J.-F."/>
            <person name="Hugenholtz P."/>
            <person name="Woyke T."/>
            <person name="Wu D."/>
            <person name="Verbarg S."/>
            <person name="Frueling A."/>
            <person name="Brambilla E."/>
            <person name="Klenk H.-P."/>
            <person name="Eisen J.A."/>
        </authorList>
    </citation>
    <scope>NUCLEOTIDE SEQUENCE</scope>
    <source>
        <strain>DSM 1100</strain>
    </source>
</reference>
<dbReference type="PANTHER" id="PTHR43031">
    <property type="entry name" value="FAD-DEPENDENT OXIDOREDUCTASE"/>
    <property type="match status" value="1"/>
</dbReference>
<dbReference type="EMBL" id="CP002691">
    <property type="protein sequence ID" value="AEE49849.1"/>
    <property type="molecule type" value="Genomic_DNA"/>
</dbReference>
<sequence>MNLDACEINRWELLRRQLNNLDQQHFQKLQHELPDAVVLDVRTLAEFEAEHLPAAIHMDYFGADLIEKMDALDKSKTYLVYCRSGRRSVRVCVLMRNSGFEKIYNLDGGMKMWV</sequence>
<dbReference type="SMART" id="SM00450">
    <property type="entry name" value="RHOD"/>
    <property type="match status" value="1"/>
</dbReference>
<evidence type="ECO:0000259" key="1">
    <source>
        <dbReference type="PROSITE" id="PS50206"/>
    </source>
</evidence>
<dbReference type="InterPro" id="IPR036873">
    <property type="entry name" value="Rhodanese-like_dom_sf"/>
</dbReference>
<proteinExistence type="predicted"/>
<evidence type="ECO:0000313" key="2">
    <source>
        <dbReference type="EMBL" id="AEE49849.1"/>
    </source>
</evidence>
<dbReference type="Proteomes" id="UP000008461">
    <property type="component" value="Chromosome"/>
</dbReference>